<feature type="compositionally biased region" description="Polar residues" evidence="4">
    <location>
        <begin position="39"/>
        <end position="54"/>
    </location>
</feature>
<feature type="domain" description="Thioester reductase (TE)" evidence="6">
    <location>
        <begin position="428"/>
        <end position="505"/>
    </location>
</feature>
<dbReference type="GO" id="GO:0016740">
    <property type="term" value="F:transferase activity"/>
    <property type="evidence" value="ECO:0007669"/>
    <property type="project" value="UniProtKB-KW"/>
</dbReference>
<feature type="region of interest" description="Disordered" evidence="4">
    <location>
        <begin position="1"/>
        <end position="60"/>
    </location>
</feature>
<dbReference type="HOGENOM" id="CLU_008054_0_0_1"/>
<dbReference type="SUPFAM" id="SSF51735">
    <property type="entry name" value="NAD(P)-binding Rossmann-fold domains"/>
    <property type="match status" value="1"/>
</dbReference>
<reference evidence="8" key="1">
    <citation type="journal article" date="2014" name="PLoS Genet.">
        <title>Signature Gene Expression Reveals Novel Clues to the Molecular Mechanisms of Dimorphic Transition in Penicillium marneffei.</title>
        <authorList>
            <person name="Yang E."/>
            <person name="Wang G."/>
            <person name="Cai J."/>
            <person name="Woo P.C."/>
            <person name="Lau S.K."/>
            <person name="Yuen K.-Y."/>
            <person name="Chow W.-N."/>
            <person name="Lin X."/>
        </authorList>
    </citation>
    <scope>NUCLEOTIDE SEQUENCE [LARGE SCALE GENOMIC DNA]</scope>
    <source>
        <strain evidence="8">PM1</strain>
    </source>
</reference>
<dbReference type="Pfam" id="PF00550">
    <property type="entry name" value="PP-binding"/>
    <property type="match status" value="1"/>
</dbReference>
<keyword evidence="2" id="KW-0597">Phosphoprotein</keyword>
<dbReference type="InterPro" id="IPR041068">
    <property type="entry name" value="HTH_51"/>
</dbReference>
<sequence length="710" mass="78563">MIGACPSEKEWLPHPSPQPNAAETPKTNGVHEVRHAFDNMTTEPISEPHSNGANEKSKKELPELDIAGKVRDLICTLSGLEPDMIKPEADLANLGIDSLMGMELAREIEIMFKFHPSAADREADNHEKPHVNRFTHPKANGNMNGGSTKVNGTHSHANDPSMPNDMVVPTIAILDAFRETTQLTDQFIEQNNFGNYVQHTLPRLTKLCVIQIIDGFEELGCSLRDAHLGQILNRIKYLPKHEQFVTFLYGVLEKAGPVDLDGSRMTRTATAVPAESAYTLSQNLALDFPEHTYDSQLTYLTGSKLADYLTGKADGLQLIFASAEGRNIVSGMYGKSPINMQGGAPIKILEIGVDTRGTTARLVPILASLNIPFQYTVSDLSSSLVAGARKRSIVDDFVKKYSSGFAAPVVSKALEEGLEGHVDQCILVTSATGSLGSHLVAYFTKLPNVKRMICVNRYSPSLDCRIRQRKALESKGLFLNSVELAKIHVLETDTVKPMMGLSNLDGKARVPEDRMLVDSVMPTGYGEAKLIWETMLDETLHKYPQHFRPMIVRIGQIAGSEGSGYWNPVEHLAFLIKSSQTLNILPDLEGDLSWCPVNVVAATLGELLLDEQTWYPVYHIENPVRQPRRKMIHMLADDFHIPNTGIIPFKEWLERVRRSPSSPDDNPASNLAGFLDMYFVRMSCGGLILDTARSRENSWTLRDTGPIMAI</sequence>
<comment type="caution">
    <text evidence="8">The sequence shown here is derived from an EMBL/GenBank/DDBJ whole genome shotgun (WGS) entry which is preliminary data.</text>
</comment>
<gene>
    <name evidence="8" type="ORF">GQ26_0570270</name>
</gene>
<evidence type="ECO:0000256" key="3">
    <source>
        <dbReference type="ARBA" id="ARBA00022679"/>
    </source>
</evidence>
<keyword evidence="3" id="KW-0808">Transferase</keyword>
<name>A0A093UMS2_TALMA</name>
<dbReference type="InterPro" id="IPR036736">
    <property type="entry name" value="ACP-like_sf"/>
</dbReference>
<dbReference type="PANTHER" id="PTHR43439">
    <property type="entry name" value="PHENYLACETATE-COENZYME A LIGASE"/>
    <property type="match status" value="1"/>
</dbReference>
<dbReference type="Pfam" id="PF07993">
    <property type="entry name" value="NAD_binding_4"/>
    <property type="match status" value="1"/>
</dbReference>
<feature type="domain" description="Methyltransferase fungal type helix-turn-helix" evidence="7">
    <location>
        <begin position="178"/>
        <end position="264"/>
    </location>
</feature>
<dbReference type="InterPro" id="IPR029063">
    <property type="entry name" value="SAM-dependent_MTases_sf"/>
</dbReference>
<dbReference type="GO" id="GO:0044550">
    <property type="term" value="P:secondary metabolite biosynthetic process"/>
    <property type="evidence" value="ECO:0007669"/>
    <property type="project" value="UniProtKB-ARBA"/>
</dbReference>
<protein>
    <submittedName>
        <fullName evidence="8">Putative polyketide synthase 38</fullName>
    </submittedName>
</protein>
<dbReference type="Gene3D" id="3.40.50.720">
    <property type="entry name" value="NAD(P)-binding Rossmann-like Domain"/>
    <property type="match status" value="2"/>
</dbReference>
<dbReference type="Pfam" id="PF18558">
    <property type="entry name" value="HTH_51"/>
    <property type="match status" value="1"/>
</dbReference>
<dbReference type="InterPro" id="IPR009081">
    <property type="entry name" value="PP-bd_ACP"/>
</dbReference>
<dbReference type="Gene3D" id="3.40.50.150">
    <property type="entry name" value="Vaccinia Virus protein VP39"/>
    <property type="match status" value="1"/>
</dbReference>
<evidence type="ECO:0000256" key="2">
    <source>
        <dbReference type="ARBA" id="ARBA00022553"/>
    </source>
</evidence>
<dbReference type="Gene3D" id="1.10.1200.10">
    <property type="entry name" value="ACP-like"/>
    <property type="match status" value="1"/>
</dbReference>
<dbReference type="AlphaFoldDB" id="A0A093UMS2"/>
<dbReference type="PANTHER" id="PTHR43439:SF2">
    <property type="entry name" value="ENZYME, PUTATIVE (JCVI)-RELATED"/>
    <property type="match status" value="1"/>
</dbReference>
<evidence type="ECO:0000259" key="5">
    <source>
        <dbReference type="Pfam" id="PF00550"/>
    </source>
</evidence>
<dbReference type="InterPro" id="IPR036291">
    <property type="entry name" value="NAD(P)-bd_dom_sf"/>
</dbReference>
<evidence type="ECO:0000256" key="1">
    <source>
        <dbReference type="ARBA" id="ARBA00022450"/>
    </source>
</evidence>
<evidence type="ECO:0000256" key="4">
    <source>
        <dbReference type="SAM" id="MobiDB-lite"/>
    </source>
</evidence>
<keyword evidence="1" id="KW-0596">Phosphopantetheine</keyword>
<dbReference type="InterPro" id="IPR051414">
    <property type="entry name" value="Adenylate-forming_Reductase"/>
</dbReference>
<feature type="domain" description="Carrier" evidence="5">
    <location>
        <begin position="69"/>
        <end position="112"/>
    </location>
</feature>
<dbReference type="InterPro" id="IPR013120">
    <property type="entry name" value="FAR_NAD-bd"/>
</dbReference>
<evidence type="ECO:0000313" key="8">
    <source>
        <dbReference type="EMBL" id="KFX41577.1"/>
    </source>
</evidence>
<proteinExistence type="predicted"/>
<evidence type="ECO:0000259" key="7">
    <source>
        <dbReference type="Pfam" id="PF18558"/>
    </source>
</evidence>
<accession>A0A093UMS2</accession>
<organism evidence="8">
    <name type="scientific">Talaromyces marneffei PM1</name>
    <dbReference type="NCBI Taxonomy" id="1077442"/>
    <lineage>
        <taxon>Eukaryota</taxon>
        <taxon>Fungi</taxon>
        <taxon>Dikarya</taxon>
        <taxon>Ascomycota</taxon>
        <taxon>Pezizomycotina</taxon>
        <taxon>Eurotiomycetes</taxon>
        <taxon>Eurotiomycetidae</taxon>
        <taxon>Eurotiales</taxon>
        <taxon>Trichocomaceae</taxon>
        <taxon>Talaromyces</taxon>
        <taxon>Talaromyces sect. Talaromyces</taxon>
    </lineage>
</organism>
<evidence type="ECO:0000259" key="6">
    <source>
        <dbReference type="Pfam" id="PF07993"/>
    </source>
</evidence>
<dbReference type="SUPFAM" id="SSF47336">
    <property type="entry name" value="ACP-like"/>
    <property type="match status" value="1"/>
</dbReference>
<dbReference type="EMBL" id="JPOX01000057">
    <property type="protein sequence ID" value="KFX41577.1"/>
    <property type="molecule type" value="Genomic_DNA"/>
</dbReference>